<feature type="transmembrane region" description="Helical" evidence="6">
    <location>
        <begin position="287"/>
        <end position="308"/>
    </location>
</feature>
<dbReference type="Gene3D" id="1.20.1250.20">
    <property type="entry name" value="MFS general substrate transporter like domains"/>
    <property type="match status" value="1"/>
</dbReference>
<evidence type="ECO:0000313" key="8">
    <source>
        <dbReference type="EMBL" id="KAE8152266.1"/>
    </source>
</evidence>
<feature type="transmembrane region" description="Helical" evidence="6">
    <location>
        <begin position="357"/>
        <end position="378"/>
    </location>
</feature>
<dbReference type="CDD" id="cd17323">
    <property type="entry name" value="MFS_Tpo1_MDR_like"/>
    <property type="match status" value="1"/>
</dbReference>
<dbReference type="AlphaFoldDB" id="A0A5N6U0V5"/>
<feature type="transmembrane region" description="Helical" evidence="6">
    <location>
        <begin position="90"/>
        <end position="107"/>
    </location>
</feature>
<dbReference type="GO" id="GO:0005886">
    <property type="term" value="C:plasma membrane"/>
    <property type="evidence" value="ECO:0007669"/>
    <property type="project" value="UniProtKB-SubCell"/>
</dbReference>
<protein>
    <submittedName>
        <fullName evidence="8">Major facilitator superfamily domain-containing protein</fullName>
    </submittedName>
</protein>
<gene>
    <name evidence="8" type="ORF">BDV25DRAFT_138081</name>
</gene>
<dbReference type="SUPFAM" id="SSF103473">
    <property type="entry name" value="MFS general substrate transporter"/>
    <property type="match status" value="1"/>
</dbReference>
<feature type="transmembrane region" description="Helical" evidence="6">
    <location>
        <begin position="422"/>
        <end position="444"/>
    </location>
</feature>
<name>A0A5N6U0V5_ASPAV</name>
<comment type="similarity">
    <text evidence="2">Belongs to the major facilitator superfamily.</text>
</comment>
<feature type="transmembrane region" description="Helical" evidence="6">
    <location>
        <begin position="329"/>
        <end position="351"/>
    </location>
</feature>
<dbReference type="PROSITE" id="PS50850">
    <property type="entry name" value="MFS"/>
    <property type="match status" value="1"/>
</dbReference>
<dbReference type="FunFam" id="1.20.1250.20:FF:000082">
    <property type="entry name" value="MFS multidrug transporter, putative"/>
    <property type="match status" value="1"/>
</dbReference>
<dbReference type="OrthoDB" id="5141738at2759"/>
<dbReference type="PANTHER" id="PTHR23502">
    <property type="entry name" value="MAJOR FACILITATOR SUPERFAMILY"/>
    <property type="match status" value="1"/>
</dbReference>
<evidence type="ECO:0000256" key="4">
    <source>
        <dbReference type="ARBA" id="ARBA00022989"/>
    </source>
</evidence>
<accession>A0A5N6U0V5</accession>
<proteinExistence type="inferred from homology"/>
<evidence type="ECO:0000256" key="2">
    <source>
        <dbReference type="ARBA" id="ARBA00008335"/>
    </source>
</evidence>
<evidence type="ECO:0000256" key="3">
    <source>
        <dbReference type="ARBA" id="ARBA00022692"/>
    </source>
</evidence>
<keyword evidence="4 6" id="KW-1133">Transmembrane helix</keyword>
<feature type="transmembrane region" description="Helical" evidence="6">
    <location>
        <begin position="59"/>
        <end position="78"/>
    </location>
</feature>
<dbReference type="InterPro" id="IPR036259">
    <property type="entry name" value="MFS_trans_sf"/>
</dbReference>
<feature type="transmembrane region" description="Helical" evidence="6">
    <location>
        <begin position="390"/>
        <end position="410"/>
    </location>
</feature>
<evidence type="ECO:0000256" key="1">
    <source>
        <dbReference type="ARBA" id="ARBA00004651"/>
    </source>
</evidence>
<keyword evidence="9" id="KW-1185">Reference proteome</keyword>
<feature type="transmembrane region" description="Helical" evidence="6">
    <location>
        <begin position="248"/>
        <end position="267"/>
    </location>
</feature>
<evidence type="ECO:0000259" key="7">
    <source>
        <dbReference type="PROSITE" id="PS50850"/>
    </source>
</evidence>
<feature type="domain" description="Major facilitator superfamily (MFS) profile" evidence="7">
    <location>
        <begin position="23"/>
        <end position="446"/>
    </location>
</feature>
<sequence>MHTVSQHNPRSLGDFSPARKYHIVLTGTLFTFNSALGSSLPAGAKSEISSAFSITSDTLLVLLNSLYLVGFSIGPLIFGPLSEYCGRRPVLLGTYIGYTAFTLGRALSPNYAALLVFRLLCGLNAAAPNAVLGGLYSDIYKNPRQRGIAMGFFMFMTALGPEVGPIISGFVSVTSWRWTFWAALIIAGAGLPTILMLPETYAPVLARKRIAKEKDTRIQAAEETWGEIAQEFGMVFTRPFVMVVQEPILLFSSLYLALVYAILYLFFQAYPIIFQGLYNMSPGVSGLAFIPIMIGAGVAFLIFLWYTNFHDKATKANRPWAKVEEYRRLPLACGGAPTIVIALFWLGWASYKSVHPIVPMIAGLWFGIGYLLIFIAMLNYLTDAYKENSASAQAAASTVRSVTAVCLPLATDPMYSSLGIHWASSLLGFIALGMAVIPFVFIRYGEWIREKSRFCRTMEEDVSVEVQRHDVLGRWLAFEKACLVRWMA</sequence>
<dbReference type="InterPro" id="IPR020846">
    <property type="entry name" value="MFS_dom"/>
</dbReference>
<evidence type="ECO:0000256" key="5">
    <source>
        <dbReference type="ARBA" id="ARBA00023136"/>
    </source>
</evidence>
<dbReference type="GO" id="GO:0022857">
    <property type="term" value="F:transmembrane transporter activity"/>
    <property type="evidence" value="ECO:0007669"/>
    <property type="project" value="InterPro"/>
</dbReference>
<evidence type="ECO:0000313" key="9">
    <source>
        <dbReference type="Proteomes" id="UP000325780"/>
    </source>
</evidence>
<reference evidence="8 9" key="1">
    <citation type="submission" date="2019-04" db="EMBL/GenBank/DDBJ databases">
        <title>Friends and foes A comparative genomics study of 23 Aspergillus species from section Flavi.</title>
        <authorList>
            <consortium name="DOE Joint Genome Institute"/>
            <person name="Kjaerbolling I."/>
            <person name="Vesth T."/>
            <person name="Frisvad J.C."/>
            <person name="Nybo J.L."/>
            <person name="Theobald S."/>
            <person name="Kildgaard S."/>
            <person name="Isbrandt T."/>
            <person name="Kuo A."/>
            <person name="Sato A."/>
            <person name="Lyhne E.K."/>
            <person name="Kogle M.E."/>
            <person name="Wiebenga A."/>
            <person name="Kun R.S."/>
            <person name="Lubbers R.J."/>
            <person name="Makela M.R."/>
            <person name="Barry K."/>
            <person name="Chovatia M."/>
            <person name="Clum A."/>
            <person name="Daum C."/>
            <person name="Haridas S."/>
            <person name="He G."/>
            <person name="LaButti K."/>
            <person name="Lipzen A."/>
            <person name="Mondo S."/>
            <person name="Riley R."/>
            <person name="Salamov A."/>
            <person name="Simmons B.A."/>
            <person name="Magnuson J.K."/>
            <person name="Henrissat B."/>
            <person name="Mortensen U.H."/>
            <person name="Larsen T.O."/>
            <person name="Devries R.P."/>
            <person name="Grigoriev I.V."/>
            <person name="Machida M."/>
            <person name="Baker S.E."/>
            <person name="Andersen M.R."/>
        </authorList>
    </citation>
    <scope>NUCLEOTIDE SEQUENCE [LARGE SCALE GENOMIC DNA]</scope>
    <source>
        <strain evidence="8 9">IBT 18842</strain>
    </source>
</reference>
<dbReference type="Proteomes" id="UP000325780">
    <property type="component" value="Unassembled WGS sequence"/>
</dbReference>
<feature type="transmembrane region" description="Helical" evidence="6">
    <location>
        <begin position="148"/>
        <end position="172"/>
    </location>
</feature>
<feature type="transmembrane region" description="Helical" evidence="6">
    <location>
        <begin position="178"/>
        <end position="198"/>
    </location>
</feature>
<dbReference type="InterPro" id="IPR011701">
    <property type="entry name" value="MFS"/>
</dbReference>
<keyword evidence="5 6" id="KW-0472">Membrane</keyword>
<organism evidence="8 9">
    <name type="scientific">Aspergillus avenaceus</name>
    <dbReference type="NCBI Taxonomy" id="36643"/>
    <lineage>
        <taxon>Eukaryota</taxon>
        <taxon>Fungi</taxon>
        <taxon>Dikarya</taxon>
        <taxon>Ascomycota</taxon>
        <taxon>Pezizomycotina</taxon>
        <taxon>Eurotiomycetes</taxon>
        <taxon>Eurotiomycetidae</taxon>
        <taxon>Eurotiales</taxon>
        <taxon>Aspergillaceae</taxon>
        <taxon>Aspergillus</taxon>
        <taxon>Aspergillus subgen. Circumdati</taxon>
    </lineage>
</organism>
<feature type="transmembrane region" description="Helical" evidence="6">
    <location>
        <begin position="113"/>
        <end position="136"/>
    </location>
</feature>
<comment type="subcellular location">
    <subcellularLocation>
        <location evidence="1">Cell membrane</location>
        <topology evidence="1">Multi-pass membrane protein</topology>
    </subcellularLocation>
</comment>
<dbReference type="PANTHER" id="PTHR23502:SF74">
    <property type="entry name" value="MAJOR FACILITATOR SUPERFAMILY (MFS) PROFILE DOMAIN-CONTAINING PROTEIN"/>
    <property type="match status" value="1"/>
</dbReference>
<keyword evidence="3 6" id="KW-0812">Transmembrane</keyword>
<feature type="transmembrane region" description="Helical" evidence="6">
    <location>
        <begin position="21"/>
        <end position="39"/>
    </location>
</feature>
<evidence type="ECO:0000256" key="6">
    <source>
        <dbReference type="SAM" id="Phobius"/>
    </source>
</evidence>
<dbReference type="EMBL" id="ML742056">
    <property type="protein sequence ID" value="KAE8152266.1"/>
    <property type="molecule type" value="Genomic_DNA"/>
</dbReference>
<dbReference type="Pfam" id="PF07690">
    <property type="entry name" value="MFS_1"/>
    <property type="match status" value="1"/>
</dbReference>